<dbReference type="InterPro" id="IPR036265">
    <property type="entry name" value="HIT-like_sf"/>
</dbReference>
<dbReference type="EMBL" id="KZ825805">
    <property type="protein sequence ID" value="PYH99119.1"/>
    <property type="molecule type" value="Genomic_DNA"/>
</dbReference>
<dbReference type="VEuPathDB" id="FungiDB:BO71DRAFT_446799"/>
<dbReference type="InterPro" id="IPR011146">
    <property type="entry name" value="HIT-like"/>
</dbReference>
<dbReference type="PANTHER" id="PTHR46648:SF2">
    <property type="entry name" value="HIT DOMAIN-CONTAINING PROTEIN"/>
    <property type="match status" value="1"/>
</dbReference>
<dbReference type="InterPro" id="IPR001310">
    <property type="entry name" value="Histidine_triad_HIT"/>
</dbReference>
<protein>
    <submittedName>
        <fullName evidence="6">HIT domain protein</fullName>
    </submittedName>
</protein>
<dbReference type="PROSITE" id="PS51084">
    <property type="entry name" value="HIT_2"/>
    <property type="match status" value="1"/>
</dbReference>
<dbReference type="GO" id="GO:0003824">
    <property type="term" value="F:catalytic activity"/>
    <property type="evidence" value="ECO:0007669"/>
    <property type="project" value="InterPro"/>
</dbReference>
<dbReference type="OrthoDB" id="1915375at2759"/>
<dbReference type="GO" id="GO:0009117">
    <property type="term" value="P:nucleotide metabolic process"/>
    <property type="evidence" value="ECO:0007669"/>
    <property type="project" value="TreeGrafter"/>
</dbReference>
<dbReference type="AlphaFoldDB" id="A0A319DNW3"/>
<name>A0A319DNW3_9EURO</name>
<proteinExistence type="predicted"/>
<dbReference type="PANTHER" id="PTHR46648">
    <property type="entry name" value="HIT FAMILY PROTEIN 1"/>
    <property type="match status" value="1"/>
</dbReference>
<accession>A0A319DNW3</accession>
<dbReference type="STRING" id="1448320.A0A319DNW3"/>
<evidence type="ECO:0000256" key="1">
    <source>
        <dbReference type="PIRSR" id="PIRSR601310-1"/>
    </source>
</evidence>
<evidence type="ECO:0000259" key="5">
    <source>
        <dbReference type="PROSITE" id="PS51084"/>
    </source>
</evidence>
<dbReference type="PROSITE" id="PS00892">
    <property type="entry name" value="HIT_1"/>
    <property type="match status" value="1"/>
</dbReference>
<evidence type="ECO:0000313" key="6">
    <source>
        <dbReference type="EMBL" id="PYH99119.1"/>
    </source>
</evidence>
<dbReference type="InterPro" id="IPR019808">
    <property type="entry name" value="Histidine_triad_CS"/>
</dbReference>
<reference evidence="6 7" key="1">
    <citation type="submission" date="2018-02" db="EMBL/GenBank/DDBJ databases">
        <title>The genomes of Aspergillus section Nigri reveals drivers in fungal speciation.</title>
        <authorList>
            <consortium name="DOE Joint Genome Institute"/>
            <person name="Vesth T.C."/>
            <person name="Nybo J."/>
            <person name="Theobald S."/>
            <person name="Brandl J."/>
            <person name="Frisvad J.C."/>
            <person name="Nielsen K.F."/>
            <person name="Lyhne E.K."/>
            <person name="Kogle M.E."/>
            <person name="Kuo A."/>
            <person name="Riley R."/>
            <person name="Clum A."/>
            <person name="Nolan M."/>
            <person name="Lipzen A."/>
            <person name="Salamov A."/>
            <person name="Henrissat B."/>
            <person name="Wiebenga A."/>
            <person name="De vries R.P."/>
            <person name="Grigoriev I.V."/>
            <person name="Mortensen U.H."/>
            <person name="Andersen M.R."/>
            <person name="Baker S.E."/>
        </authorList>
    </citation>
    <scope>NUCLEOTIDE SEQUENCE [LARGE SCALE GENOMIC DNA]</scope>
    <source>
        <strain evidence="6 7">CBS 707.79</strain>
    </source>
</reference>
<feature type="active site" description="Tele-AMP-histidine intermediate" evidence="1">
    <location>
        <position position="153"/>
    </location>
</feature>
<sequence length="234" mass="26118">MTINPPSSPPRCPFCDIASAYPPISPTTYAQSKKNDPHPNTVAPPSQPPTPDAMIGDQARAHLILSTKTVLAFLDIMPLTRGHVLVAPRGHFEKLGDMGVGGGREVGQWLPIISRVVMRTLFDEDSKEFNSDWNWNVVQNNGVRAAQQVPHVHFHIIPRPSDRQASEPGQVNKSYVMFGRGQREELDDDEGESLARLLREELAREVVRVRNEEGIDLECEFNPVDRKSREAGKL</sequence>
<evidence type="ECO:0000256" key="3">
    <source>
        <dbReference type="PROSITE-ProRule" id="PRU00464"/>
    </source>
</evidence>
<evidence type="ECO:0000256" key="2">
    <source>
        <dbReference type="PIRSR" id="PIRSR601310-3"/>
    </source>
</evidence>
<dbReference type="PRINTS" id="PR00332">
    <property type="entry name" value="HISTRIAD"/>
</dbReference>
<gene>
    <name evidence="6" type="ORF">BO71DRAFT_446799</name>
</gene>
<evidence type="ECO:0000256" key="4">
    <source>
        <dbReference type="SAM" id="MobiDB-lite"/>
    </source>
</evidence>
<evidence type="ECO:0000313" key="7">
    <source>
        <dbReference type="Proteomes" id="UP000247810"/>
    </source>
</evidence>
<feature type="domain" description="HIT" evidence="5">
    <location>
        <begin position="50"/>
        <end position="166"/>
    </location>
</feature>
<keyword evidence="7" id="KW-1185">Reference proteome</keyword>
<dbReference type="SUPFAM" id="SSF54197">
    <property type="entry name" value="HIT-like"/>
    <property type="match status" value="1"/>
</dbReference>
<feature type="short sequence motif" description="Histidine triad motif" evidence="2 3">
    <location>
        <begin position="151"/>
        <end position="155"/>
    </location>
</feature>
<dbReference type="Proteomes" id="UP000247810">
    <property type="component" value="Unassembled WGS sequence"/>
</dbReference>
<organism evidence="6 7">
    <name type="scientific">Aspergillus ellipticus CBS 707.79</name>
    <dbReference type="NCBI Taxonomy" id="1448320"/>
    <lineage>
        <taxon>Eukaryota</taxon>
        <taxon>Fungi</taxon>
        <taxon>Dikarya</taxon>
        <taxon>Ascomycota</taxon>
        <taxon>Pezizomycotina</taxon>
        <taxon>Eurotiomycetes</taxon>
        <taxon>Eurotiomycetidae</taxon>
        <taxon>Eurotiales</taxon>
        <taxon>Aspergillaceae</taxon>
        <taxon>Aspergillus</taxon>
        <taxon>Aspergillus subgen. Circumdati</taxon>
    </lineage>
</organism>
<dbReference type="Pfam" id="PF01230">
    <property type="entry name" value="HIT"/>
    <property type="match status" value="1"/>
</dbReference>
<feature type="region of interest" description="Disordered" evidence="4">
    <location>
        <begin position="26"/>
        <end position="53"/>
    </location>
</feature>
<dbReference type="Gene3D" id="3.30.428.10">
    <property type="entry name" value="HIT-like"/>
    <property type="match status" value="1"/>
</dbReference>